<evidence type="ECO:0000313" key="2">
    <source>
        <dbReference type="EMBL" id="KAF4512819.1"/>
    </source>
</evidence>
<dbReference type="OrthoDB" id="4941344at2759"/>
<dbReference type="Proteomes" id="UP000557566">
    <property type="component" value="Unassembled WGS sequence"/>
</dbReference>
<keyword evidence="3" id="KW-1185">Reference proteome</keyword>
<accession>A0A8H4PYJ7</accession>
<proteinExistence type="predicted"/>
<gene>
    <name evidence="2" type="ORF">G6O67_000157</name>
</gene>
<feature type="compositionally biased region" description="Low complexity" evidence="1">
    <location>
        <begin position="7"/>
        <end position="25"/>
    </location>
</feature>
<protein>
    <submittedName>
        <fullName evidence="2">Uncharacterized protein</fullName>
    </submittedName>
</protein>
<dbReference type="AlphaFoldDB" id="A0A8H4PYJ7"/>
<organism evidence="2 3">
    <name type="scientific">Ophiocordyceps sinensis</name>
    <dbReference type="NCBI Taxonomy" id="72228"/>
    <lineage>
        <taxon>Eukaryota</taxon>
        <taxon>Fungi</taxon>
        <taxon>Dikarya</taxon>
        <taxon>Ascomycota</taxon>
        <taxon>Pezizomycotina</taxon>
        <taxon>Sordariomycetes</taxon>
        <taxon>Hypocreomycetidae</taxon>
        <taxon>Hypocreales</taxon>
        <taxon>Ophiocordycipitaceae</taxon>
        <taxon>Ophiocordyceps</taxon>
    </lineage>
</organism>
<sequence>MARPLFGAGAASPKAGSAGAAASKAGSGGGGLVTILMDHVQFVANPASAEQPFPEGQSNAAREAHRQVHASLFEAVGGGAAGKAAAAGVNPAALAA</sequence>
<name>A0A8H4PYJ7_9HYPO</name>
<reference evidence="2 3" key="1">
    <citation type="journal article" date="2020" name="Genome Biol. Evol.">
        <title>A new high-quality draft genome assembly of the Chinese cordyceps Ophiocordyceps sinensis.</title>
        <authorList>
            <person name="Shu R."/>
            <person name="Zhang J."/>
            <person name="Meng Q."/>
            <person name="Zhang H."/>
            <person name="Zhou G."/>
            <person name="Li M."/>
            <person name="Wu P."/>
            <person name="Zhao Y."/>
            <person name="Chen C."/>
            <person name="Qin Q."/>
        </authorList>
    </citation>
    <scope>NUCLEOTIDE SEQUENCE [LARGE SCALE GENOMIC DNA]</scope>
    <source>
        <strain evidence="2 3">IOZ07</strain>
    </source>
</reference>
<comment type="caution">
    <text evidence="2">The sequence shown here is derived from an EMBL/GenBank/DDBJ whole genome shotgun (WGS) entry which is preliminary data.</text>
</comment>
<evidence type="ECO:0000256" key="1">
    <source>
        <dbReference type="SAM" id="MobiDB-lite"/>
    </source>
</evidence>
<feature type="region of interest" description="Disordered" evidence="1">
    <location>
        <begin position="1"/>
        <end position="27"/>
    </location>
</feature>
<evidence type="ECO:0000313" key="3">
    <source>
        <dbReference type="Proteomes" id="UP000557566"/>
    </source>
</evidence>
<dbReference type="EMBL" id="JAAVMX010000001">
    <property type="protein sequence ID" value="KAF4512819.1"/>
    <property type="molecule type" value="Genomic_DNA"/>
</dbReference>